<name>A0A1G9RYQ2_9PROT</name>
<dbReference type="OrthoDB" id="7632069at2"/>
<organism evidence="2 3">
    <name type="scientific">Maricaulis salignorans</name>
    <dbReference type="NCBI Taxonomy" id="144026"/>
    <lineage>
        <taxon>Bacteria</taxon>
        <taxon>Pseudomonadati</taxon>
        <taxon>Pseudomonadota</taxon>
        <taxon>Alphaproteobacteria</taxon>
        <taxon>Maricaulales</taxon>
        <taxon>Maricaulaceae</taxon>
        <taxon>Maricaulis</taxon>
    </lineage>
</organism>
<evidence type="ECO:0000313" key="3">
    <source>
        <dbReference type="Proteomes" id="UP000199759"/>
    </source>
</evidence>
<sequence>MSRFSLRYSLALALGLAVQAGWGASAQADDCSRFAAARDSYLGQTSDGMTAALEQMARQRQIPVDAAAFYWGGTLLQADDRASLASLAQLTLATYQWQGHWERAEHAMTRIADEHGSRVAALYAGLMFTDNRGARDPYRARAYLAESARGGNRDAAAFLDMHDACSGHRMALN</sequence>
<gene>
    <name evidence="2" type="ORF">SAMN04488568_10846</name>
</gene>
<feature type="signal peptide" evidence="1">
    <location>
        <begin position="1"/>
        <end position="28"/>
    </location>
</feature>
<feature type="chain" id="PRO_5011626982" description="Sel1 repeat-containing protein" evidence="1">
    <location>
        <begin position="29"/>
        <end position="173"/>
    </location>
</feature>
<dbReference type="EMBL" id="FNHG01000008">
    <property type="protein sequence ID" value="SDM28389.1"/>
    <property type="molecule type" value="Genomic_DNA"/>
</dbReference>
<evidence type="ECO:0000256" key="1">
    <source>
        <dbReference type="SAM" id="SignalP"/>
    </source>
</evidence>
<dbReference type="AlphaFoldDB" id="A0A1G9RYQ2"/>
<reference evidence="2 3" key="1">
    <citation type="submission" date="2016-10" db="EMBL/GenBank/DDBJ databases">
        <authorList>
            <person name="de Groot N.N."/>
        </authorList>
    </citation>
    <scope>NUCLEOTIDE SEQUENCE [LARGE SCALE GENOMIC DNA]</scope>
    <source>
        <strain evidence="2 3">DSM 16077</strain>
    </source>
</reference>
<evidence type="ECO:0008006" key="4">
    <source>
        <dbReference type="Google" id="ProtNLM"/>
    </source>
</evidence>
<accession>A0A1G9RYQ2</accession>
<evidence type="ECO:0000313" key="2">
    <source>
        <dbReference type="EMBL" id="SDM28389.1"/>
    </source>
</evidence>
<protein>
    <recommendedName>
        <fullName evidence="4">Sel1 repeat-containing protein</fullName>
    </recommendedName>
</protein>
<keyword evidence="3" id="KW-1185">Reference proteome</keyword>
<dbReference type="Proteomes" id="UP000199759">
    <property type="component" value="Unassembled WGS sequence"/>
</dbReference>
<dbReference type="RefSeq" id="WP_091769527.1">
    <property type="nucleotide sequence ID" value="NZ_FNHG01000008.1"/>
</dbReference>
<keyword evidence="1" id="KW-0732">Signal</keyword>
<proteinExistence type="predicted"/>